<feature type="transmembrane region" description="Helical" evidence="1">
    <location>
        <begin position="70"/>
        <end position="86"/>
    </location>
</feature>
<evidence type="ECO:0000313" key="3">
    <source>
        <dbReference type="Proteomes" id="UP000326757"/>
    </source>
</evidence>
<feature type="transmembrane region" description="Helical" evidence="1">
    <location>
        <begin position="30"/>
        <end position="50"/>
    </location>
</feature>
<keyword evidence="3" id="KW-1185">Reference proteome</keyword>
<keyword evidence="1" id="KW-0472">Membrane</keyword>
<evidence type="ECO:0000256" key="1">
    <source>
        <dbReference type="SAM" id="Phobius"/>
    </source>
</evidence>
<evidence type="ECO:0000313" key="2">
    <source>
        <dbReference type="EMBL" id="KAB8296051.1"/>
    </source>
</evidence>
<name>A0A5N6K1R4_MONLA</name>
<gene>
    <name evidence="2" type="ORF">EYC80_008859</name>
</gene>
<keyword evidence="1" id="KW-1133">Transmembrane helix</keyword>
<reference evidence="2 3" key="1">
    <citation type="submission" date="2019-06" db="EMBL/GenBank/DDBJ databases">
        <title>Genome Sequence of the Brown Rot Fungal Pathogen Monilinia laxa.</title>
        <authorList>
            <person name="De Miccolis Angelini R.M."/>
            <person name="Landi L."/>
            <person name="Abate D."/>
            <person name="Pollastro S."/>
            <person name="Romanazzi G."/>
            <person name="Faretra F."/>
        </authorList>
    </citation>
    <scope>NUCLEOTIDE SEQUENCE [LARGE SCALE GENOMIC DNA]</scope>
    <source>
        <strain evidence="2 3">Mlax316</strain>
    </source>
</reference>
<protein>
    <submittedName>
        <fullName evidence="2">Uncharacterized protein</fullName>
    </submittedName>
</protein>
<proteinExistence type="predicted"/>
<accession>A0A5N6K1R4</accession>
<dbReference type="AlphaFoldDB" id="A0A5N6K1R4"/>
<comment type="caution">
    <text evidence="2">The sequence shown here is derived from an EMBL/GenBank/DDBJ whole genome shotgun (WGS) entry which is preliminary data.</text>
</comment>
<sequence>MPSYHSHIHRPYPRDRSVPPRIKFLKQKQLEFSLAFYRFISLLCLYLLHLGSASCKYQEARSVKRATTESLQYYLLLLSILLLYGVSRNSFRFVSYSFLIIHLIIYSFPPTSTPTSPSPSPSPSPPISIPIPISISIPDIPNFYE</sequence>
<keyword evidence="1" id="KW-0812">Transmembrane</keyword>
<dbReference type="EMBL" id="VIGI01000009">
    <property type="protein sequence ID" value="KAB8296051.1"/>
    <property type="molecule type" value="Genomic_DNA"/>
</dbReference>
<organism evidence="2 3">
    <name type="scientific">Monilinia laxa</name>
    <name type="common">Brown rot fungus</name>
    <name type="synonym">Sclerotinia laxa</name>
    <dbReference type="NCBI Taxonomy" id="61186"/>
    <lineage>
        <taxon>Eukaryota</taxon>
        <taxon>Fungi</taxon>
        <taxon>Dikarya</taxon>
        <taxon>Ascomycota</taxon>
        <taxon>Pezizomycotina</taxon>
        <taxon>Leotiomycetes</taxon>
        <taxon>Helotiales</taxon>
        <taxon>Sclerotiniaceae</taxon>
        <taxon>Monilinia</taxon>
    </lineage>
</organism>
<feature type="transmembrane region" description="Helical" evidence="1">
    <location>
        <begin position="93"/>
        <end position="109"/>
    </location>
</feature>
<dbReference type="Proteomes" id="UP000326757">
    <property type="component" value="Unassembled WGS sequence"/>
</dbReference>